<dbReference type="PANTHER" id="PTHR12810">
    <property type="entry name" value="MITOCHONDRIAL 28S RIBOSOMAL PROTEIN S29"/>
    <property type="match status" value="1"/>
</dbReference>
<evidence type="ECO:0000256" key="1">
    <source>
        <dbReference type="ARBA" id="ARBA00004173"/>
    </source>
</evidence>
<evidence type="ECO:0000256" key="2">
    <source>
        <dbReference type="ARBA" id="ARBA00009863"/>
    </source>
</evidence>
<dbReference type="Pfam" id="PF10236">
    <property type="entry name" value="DAP3"/>
    <property type="match status" value="1"/>
</dbReference>
<dbReference type="HOGENOM" id="CLU_048181_1_0_1"/>
<dbReference type="SUPFAM" id="SSF52540">
    <property type="entry name" value="P-loop containing nucleoside triphosphate hydrolases"/>
    <property type="match status" value="1"/>
</dbReference>
<dbReference type="GeneTree" id="ENSGT00390000015248"/>
<dbReference type="STRING" id="51511.ENSCSAVP00000002969"/>
<name>H2YCC1_CIOSA</name>
<keyword evidence="4" id="KW-0689">Ribosomal protein</keyword>
<dbReference type="AlphaFoldDB" id="H2YCC1"/>
<dbReference type="Proteomes" id="UP000007875">
    <property type="component" value="Unassembled WGS sequence"/>
</dbReference>
<reference evidence="8" key="2">
    <citation type="submission" date="2025-08" db="UniProtKB">
        <authorList>
            <consortium name="Ensembl"/>
        </authorList>
    </citation>
    <scope>IDENTIFICATION</scope>
</reference>
<comment type="subcellular location">
    <subcellularLocation>
        <location evidence="1">Mitochondrion</location>
    </subcellularLocation>
</comment>
<comment type="similarity">
    <text evidence="2">Belongs to the mitochondrion-specific ribosomal protein mS29 family.</text>
</comment>
<reference evidence="9" key="1">
    <citation type="submission" date="2003-08" db="EMBL/GenBank/DDBJ databases">
        <authorList>
            <person name="Birren B."/>
            <person name="Nusbaum C."/>
            <person name="Abebe A."/>
            <person name="Abouelleil A."/>
            <person name="Adekoya E."/>
            <person name="Ait-zahra M."/>
            <person name="Allen N."/>
            <person name="Allen T."/>
            <person name="An P."/>
            <person name="Anderson M."/>
            <person name="Anderson S."/>
            <person name="Arachchi H."/>
            <person name="Armbruster J."/>
            <person name="Bachantsang P."/>
            <person name="Baldwin J."/>
            <person name="Barry A."/>
            <person name="Bayul T."/>
            <person name="Blitshsteyn B."/>
            <person name="Bloom T."/>
            <person name="Blye J."/>
            <person name="Boguslavskiy L."/>
            <person name="Borowsky M."/>
            <person name="Boukhgalter B."/>
            <person name="Brunache A."/>
            <person name="Butler J."/>
            <person name="Calixte N."/>
            <person name="Calvo S."/>
            <person name="Camarata J."/>
            <person name="Campo K."/>
            <person name="Chang J."/>
            <person name="Cheshatsang Y."/>
            <person name="Citroen M."/>
            <person name="Collymore A."/>
            <person name="Considine T."/>
            <person name="Cook A."/>
            <person name="Cooke P."/>
            <person name="Corum B."/>
            <person name="Cuomo C."/>
            <person name="David R."/>
            <person name="Dawoe T."/>
            <person name="Degray S."/>
            <person name="Dodge S."/>
            <person name="Dooley K."/>
            <person name="Dorje P."/>
            <person name="Dorjee K."/>
            <person name="Dorris L."/>
            <person name="Duffey N."/>
            <person name="Dupes A."/>
            <person name="Elkins T."/>
            <person name="Engels R."/>
            <person name="Erickson J."/>
            <person name="Farina A."/>
            <person name="Faro S."/>
            <person name="Ferreira P."/>
            <person name="Fischer H."/>
            <person name="Fitzgerald M."/>
            <person name="Foley K."/>
            <person name="Gage D."/>
            <person name="Galagan J."/>
            <person name="Gearin G."/>
            <person name="Gnerre S."/>
            <person name="Gnirke A."/>
            <person name="Goyette A."/>
            <person name="Graham J."/>
            <person name="Grandbois E."/>
            <person name="Gyaltsen K."/>
            <person name="Hafez N."/>
            <person name="Hagopian D."/>
            <person name="Hagos B."/>
            <person name="Hall J."/>
            <person name="Hatcher B."/>
            <person name="Heller A."/>
            <person name="Higgins H."/>
            <person name="Honan T."/>
            <person name="Horn A."/>
            <person name="Houde N."/>
            <person name="Hughes L."/>
            <person name="Hulme W."/>
            <person name="Husby E."/>
            <person name="Iliev I."/>
            <person name="Jaffe D."/>
            <person name="Jones C."/>
            <person name="Kamal M."/>
            <person name="Kamat A."/>
            <person name="Kamvysselis M."/>
            <person name="Karlsson E."/>
            <person name="Kells C."/>
            <person name="Kieu A."/>
            <person name="Kisner P."/>
            <person name="Kodira C."/>
            <person name="Kulbokas E."/>
            <person name="Labutti K."/>
            <person name="Lama D."/>
            <person name="Landers T."/>
            <person name="Leger J."/>
            <person name="Levine S."/>
            <person name="Lewis D."/>
            <person name="Lewis T."/>
            <person name="Lindblad-toh K."/>
            <person name="Liu X."/>
            <person name="Lokyitsang T."/>
            <person name="Lokyitsang Y."/>
            <person name="Lucien O."/>
            <person name="Lui A."/>
            <person name="Ma L.J."/>
            <person name="Mabbitt R."/>
            <person name="Macdonald J."/>
            <person name="Maclean C."/>
            <person name="Major J."/>
            <person name="Manning J."/>
            <person name="Marabella R."/>
            <person name="Maru K."/>
            <person name="Matthews C."/>
            <person name="Mauceli E."/>
            <person name="Mccarthy M."/>
            <person name="Mcdonough S."/>
            <person name="Mcghee T."/>
            <person name="Meldrim J."/>
            <person name="Meneus L."/>
            <person name="Mesirov J."/>
            <person name="Mihalev A."/>
            <person name="Mihova T."/>
            <person name="Mikkelsen T."/>
            <person name="Mlenga V."/>
            <person name="Moru K."/>
            <person name="Mozes J."/>
            <person name="Mulrain L."/>
            <person name="Munson G."/>
            <person name="Naylor J."/>
            <person name="Newes C."/>
            <person name="Nguyen C."/>
            <person name="Nguyen N."/>
            <person name="Nguyen T."/>
            <person name="Nicol R."/>
            <person name="Nielsen C."/>
            <person name="Nizzari M."/>
            <person name="Norbu C."/>
            <person name="Norbu N."/>
            <person name="O'donnell P."/>
            <person name="Okoawo O."/>
            <person name="O'leary S."/>
            <person name="Omotosho B."/>
            <person name="O'neill K."/>
            <person name="Osman S."/>
            <person name="Parker S."/>
            <person name="Perrin D."/>
            <person name="Phunkhang P."/>
            <person name="Piqani B."/>
            <person name="Purcell S."/>
            <person name="Rachupka T."/>
            <person name="Ramasamy U."/>
            <person name="Rameau R."/>
            <person name="Ray V."/>
            <person name="Raymond C."/>
            <person name="Retta R."/>
            <person name="Richardson S."/>
            <person name="Rise C."/>
            <person name="Rodriguez J."/>
            <person name="Rogers J."/>
            <person name="Rogov P."/>
            <person name="Rutman M."/>
            <person name="Schupbach R."/>
            <person name="Seaman C."/>
            <person name="Settipalli S."/>
            <person name="Sharpe T."/>
            <person name="Sheridan J."/>
            <person name="Sherpa N."/>
            <person name="Shi J."/>
            <person name="Smirnov S."/>
            <person name="Smith C."/>
            <person name="Sougnez C."/>
            <person name="Spencer B."/>
            <person name="Stalker J."/>
            <person name="Stange-thomann N."/>
            <person name="Stavropoulos S."/>
            <person name="Stetson K."/>
            <person name="Stone C."/>
            <person name="Stone S."/>
            <person name="Stubbs M."/>
            <person name="Talamas J."/>
            <person name="Tchuinga P."/>
            <person name="Tenzing P."/>
            <person name="Tesfaye S."/>
            <person name="Theodore J."/>
            <person name="Thoulutsang Y."/>
            <person name="Topham K."/>
            <person name="Towey S."/>
            <person name="Tsamla T."/>
            <person name="Tsomo N."/>
            <person name="Vallee D."/>
            <person name="Vassiliev H."/>
            <person name="Venkataraman V."/>
            <person name="Vinson J."/>
            <person name="Vo A."/>
            <person name="Wade C."/>
            <person name="Wang S."/>
            <person name="Wangchuk T."/>
            <person name="Wangdi T."/>
            <person name="Whittaker C."/>
            <person name="Wilkinson J."/>
            <person name="Wu Y."/>
            <person name="Wyman D."/>
            <person name="Yadav S."/>
            <person name="Yang S."/>
            <person name="Yang X."/>
            <person name="Yeager S."/>
            <person name="Yee E."/>
            <person name="Young G."/>
            <person name="Zainoun J."/>
            <person name="Zembeck L."/>
            <person name="Zimmer A."/>
            <person name="Zody M."/>
            <person name="Lander E."/>
        </authorList>
    </citation>
    <scope>NUCLEOTIDE SEQUENCE [LARGE SCALE GENOMIC DNA]</scope>
</reference>
<dbReference type="FunCoup" id="H2YCC1">
    <property type="interactions" value="438"/>
</dbReference>
<dbReference type="PANTHER" id="PTHR12810:SF0">
    <property type="entry name" value="SMALL RIBOSOMAL SUBUNIT PROTEIN MS29"/>
    <property type="match status" value="1"/>
</dbReference>
<dbReference type="eggNOG" id="KOG3928">
    <property type="taxonomic scope" value="Eukaryota"/>
</dbReference>
<dbReference type="GO" id="GO:0006915">
    <property type="term" value="P:apoptotic process"/>
    <property type="evidence" value="ECO:0007669"/>
    <property type="project" value="InterPro"/>
</dbReference>
<dbReference type="GO" id="GO:0005763">
    <property type="term" value="C:mitochondrial small ribosomal subunit"/>
    <property type="evidence" value="ECO:0007669"/>
    <property type="project" value="TreeGrafter"/>
</dbReference>
<dbReference type="InterPro" id="IPR019368">
    <property type="entry name" value="Ribosomal_mS29"/>
</dbReference>
<keyword evidence="3" id="KW-0809">Transit peptide</keyword>
<accession>H2YCC1</accession>
<evidence type="ECO:0000256" key="6">
    <source>
        <dbReference type="ARBA" id="ARBA00023274"/>
    </source>
</evidence>
<evidence type="ECO:0000313" key="8">
    <source>
        <dbReference type="Ensembl" id="ENSCSAVP00000002969.1"/>
    </source>
</evidence>
<proteinExistence type="inferred from homology"/>
<dbReference type="Ensembl" id="ENSCSAVT00000003014.1">
    <property type="protein sequence ID" value="ENSCSAVP00000002969.1"/>
    <property type="gene ID" value="ENSCSAVG00000001772.1"/>
</dbReference>
<dbReference type="GO" id="GO:0003735">
    <property type="term" value="F:structural constituent of ribosome"/>
    <property type="evidence" value="ECO:0007669"/>
    <property type="project" value="TreeGrafter"/>
</dbReference>
<organism evidence="8 9">
    <name type="scientific">Ciona savignyi</name>
    <name type="common">Pacific transparent sea squirt</name>
    <dbReference type="NCBI Taxonomy" id="51511"/>
    <lineage>
        <taxon>Eukaryota</taxon>
        <taxon>Metazoa</taxon>
        <taxon>Chordata</taxon>
        <taxon>Tunicata</taxon>
        <taxon>Ascidiacea</taxon>
        <taxon>Phlebobranchia</taxon>
        <taxon>Cionidae</taxon>
        <taxon>Ciona</taxon>
    </lineage>
</organism>
<evidence type="ECO:0000256" key="3">
    <source>
        <dbReference type="ARBA" id="ARBA00022946"/>
    </source>
</evidence>
<dbReference type="InterPro" id="IPR027417">
    <property type="entry name" value="P-loop_NTPase"/>
</dbReference>
<evidence type="ECO:0000313" key="9">
    <source>
        <dbReference type="Proteomes" id="UP000007875"/>
    </source>
</evidence>
<dbReference type="InParanoid" id="H2YCC1"/>
<keyword evidence="5" id="KW-0496">Mitochondrion</keyword>
<keyword evidence="9" id="KW-1185">Reference proteome</keyword>
<evidence type="ECO:0000256" key="5">
    <source>
        <dbReference type="ARBA" id="ARBA00023128"/>
    </source>
</evidence>
<dbReference type="PRINTS" id="PR01716">
    <property type="entry name" value="DEATHASSOCP3"/>
</dbReference>
<sequence>SHNDPANHSLSDVGLMYELNEEDQSQTVLKYNPGFTKRFISEADALNKFCIMVRKPGLEVVNYLKHADYSAPVNRYLLYGPQGCGKTMTMLYAISYCRKQGWLIFPAFNTWSWLKYKKEIVRSQWNKERVDHSEVASRWLENFRQINSHLLDKIYTTREYVWTKYEKSEAGISFASLVDQGIARVRIASDVIGCIIREVLQQDDSNFPRSLVAVDCVNSFFSITTLKIEPGIYVEPNELTMVYNFKKLLRNRWKNGAVVVGLNTSGIQNQTGRVENITSEHPHDILGPDGFDWLDPHIPIHVPLYTDIESISQLAYYQDRKWLVGRSISEAGEAEILQICGNSPNDISVYCGHL</sequence>
<dbReference type="InterPro" id="IPR008092">
    <property type="entry name" value="Ribosomal_mS29_met"/>
</dbReference>
<evidence type="ECO:0000256" key="4">
    <source>
        <dbReference type="ARBA" id="ARBA00022980"/>
    </source>
</evidence>
<dbReference type="OMA" id="DITNYDW"/>
<protein>
    <recommendedName>
        <fullName evidence="7">Small ribosomal subunit protein mS29</fullName>
    </recommendedName>
</protein>
<keyword evidence="6" id="KW-0687">Ribonucleoprotein</keyword>
<evidence type="ECO:0000256" key="7">
    <source>
        <dbReference type="ARBA" id="ARBA00035140"/>
    </source>
</evidence>
<reference evidence="8" key="3">
    <citation type="submission" date="2025-09" db="UniProtKB">
        <authorList>
            <consortium name="Ensembl"/>
        </authorList>
    </citation>
    <scope>IDENTIFICATION</scope>
</reference>